<evidence type="ECO:0000313" key="9">
    <source>
        <dbReference type="EMBL" id="HHR96576.1"/>
    </source>
</evidence>
<evidence type="ECO:0000256" key="2">
    <source>
        <dbReference type="ARBA" id="ARBA00022730"/>
    </source>
</evidence>
<dbReference type="PROSITE" id="PS00050">
    <property type="entry name" value="RIBOSOMAL_L23"/>
    <property type="match status" value="1"/>
</dbReference>
<keyword evidence="5 6" id="KW-0687">Ribonucleoprotein</keyword>
<comment type="similarity">
    <text evidence="1 6">Belongs to the universal ribosomal protein uL23 family.</text>
</comment>
<dbReference type="GO" id="GO:0005840">
    <property type="term" value="C:ribosome"/>
    <property type="evidence" value="ECO:0007669"/>
    <property type="project" value="UniProtKB-KW"/>
</dbReference>
<evidence type="ECO:0000256" key="4">
    <source>
        <dbReference type="ARBA" id="ARBA00022980"/>
    </source>
</evidence>
<dbReference type="InterPro" id="IPR012677">
    <property type="entry name" value="Nucleotide-bd_a/b_plait_sf"/>
</dbReference>
<evidence type="ECO:0000256" key="3">
    <source>
        <dbReference type="ARBA" id="ARBA00022884"/>
    </source>
</evidence>
<dbReference type="EMBL" id="DRUB01000139">
    <property type="protein sequence ID" value="HHR96576.1"/>
    <property type="molecule type" value="Genomic_DNA"/>
</dbReference>
<dbReference type="GO" id="GO:0006412">
    <property type="term" value="P:translation"/>
    <property type="evidence" value="ECO:0007669"/>
    <property type="project" value="InterPro"/>
</dbReference>
<dbReference type="AlphaFoldDB" id="A0A7C5Z5U2"/>
<keyword evidence="2 7" id="KW-0699">rRNA-binding</keyword>
<dbReference type="InterPro" id="IPR013025">
    <property type="entry name" value="Ribosomal_uL23-like"/>
</dbReference>
<dbReference type="InterPro" id="IPR012678">
    <property type="entry name" value="Ribosomal_uL23/eL15/eS24_sf"/>
</dbReference>
<proteinExistence type="inferred from homology"/>
<dbReference type="EMBL" id="DRZI01000203">
    <property type="protein sequence ID" value="HHP81970.1"/>
    <property type="molecule type" value="Genomic_DNA"/>
</dbReference>
<evidence type="ECO:0000256" key="6">
    <source>
        <dbReference type="RuleBase" id="RU003934"/>
    </source>
</evidence>
<dbReference type="SUPFAM" id="SSF54189">
    <property type="entry name" value="Ribosomal proteins S24e, L23 and L15e"/>
    <property type="match status" value="1"/>
</dbReference>
<organism evidence="9">
    <name type="scientific">Ignisphaera aggregans</name>
    <dbReference type="NCBI Taxonomy" id="334771"/>
    <lineage>
        <taxon>Archaea</taxon>
        <taxon>Thermoproteota</taxon>
        <taxon>Thermoprotei</taxon>
        <taxon>Desulfurococcales</taxon>
        <taxon>Desulfurococcaceae</taxon>
        <taxon>Ignisphaera</taxon>
    </lineage>
</organism>
<evidence type="ECO:0000256" key="7">
    <source>
        <dbReference type="RuleBase" id="RU003935"/>
    </source>
</evidence>
<keyword evidence="3 7" id="KW-0694">RNA-binding</keyword>
<dbReference type="GO" id="GO:0019843">
    <property type="term" value="F:rRNA binding"/>
    <property type="evidence" value="ECO:0007669"/>
    <property type="project" value="UniProtKB-KW"/>
</dbReference>
<reference evidence="9" key="1">
    <citation type="journal article" date="2020" name="mSystems">
        <title>Genome- and Community-Level Interaction Insights into Carbon Utilization and Element Cycling Functions of Hydrothermarchaeota in Hydrothermal Sediment.</title>
        <authorList>
            <person name="Zhou Z."/>
            <person name="Liu Y."/>
            <person name="Xu W."/>
            <person name="Pan J."/>
            <person name="Luo Z.H."/>
            <person name="Li M."/>
        </authorList>
    </citation>
    <scope>NUCLEOTIDE SEQUENCE [LARGE SCALE GENOMIC DNA]</scope>
    <source>
        <strain evidence="9">SpSt-1</strain>
        <strain evidence="8">SpSt-1121</strain>
    </source>
</reference>
<evidence type="ECO:0000313" key="8">
    <source>
        <dbReference type="EMBL" id="HHP81970.1"/>
    </source>
</evidence>
<accession>A0A7C5Z5U2</accession>
<comment type="caution">
    <text evidence="9">The sequence shown here is derived from an EMBL/GenBank/DDBJ whole genome shotgun (WGS) entry which is preliminary data.</text>
</comment>
<keyword evidence="4 6" id="KW-0689">Ribosomal protein</keyword>
<dbReference type="InterPro" id="IPR001014">
    <property type="entry name" value="Ribosomal_uL23_CS"/>
</dbReference>
<name>A0A7C5Z5U2_9CREN</name>
<dbReference type="PANTHER" id="PTHR11620">
    <property type="entry name" value="60S RIBOSOMAL PROTEIN L23A"/>
    <property type="match status" value="1"/>
</dbReference>
<dbReference type="GO" id="GO:1990904">
    <property type="term" value="C:ribonucleoprotein complex"/>
    <property type="evidence" value="ECO:0007669"/>
    <property type="project" value="UniProtKB-KW"/>
</dbReference>
<dbReference type="Pfam" id="PF00276">
    <property type="entry name" value="Ribosomal_L23"/>
    <property type="match status" value="1"/>
</dbReference>
<gene>
    <name evidence="9" type="primary">rplW</name>
    <name evidence="9" type="ORF">ENL47_07170</name>
    <name evidence="8" type="ORF">ENM84_04815</name>
</gene>
<evidence type="ECO:0000256" key="1">
    <source>
        <dbReference type="ARBA" id="ARBA00006700"/>
    </source>
</evidence>
<dbReference type="Gene3D" id="3.30.70.330">
    <property type="match status" value="1"/>
</dbReference>
<dbReference type="GO" id="GO:0003735">
    <property type="term" value="F:structural constituent of ribosome"/>
    <property type="evidence" value="ECO:0007669"/>
    <property type="project" value="InterPro"/>
</dbReference>
<protein>
    <recommendedName>
        <fullName evidence="7">50S ribosomal protein L23</fullName>
    </recommendedName>
</protein>
<evidence type="ECO:0000256" key="5">
    <source>
        <dbReference type="ARBA" id="ARBA00023274"/>
    </source>
</evidence>
<sequence>MNNEESRIVDKNKTVISFVTTEKAYLLAEKYNYIVIKTYRSVNKKQIKEFIEKSYNVKVVKVNTLIDRDGYKKAYVKLAPEYRALDIMERTSR</sequence>